<reference evidence="9 10" key="1">
    <citation type="journal article" date="2013" name="Proc. Natl. Acad. Sci. U.S.A.">
        <title>The king cobra genome reveals dynamic gene evolution and adaptation in the snake venom system.</title>
        <authorList>
            <person name="Vonk F.J."/>
            <person name="Casewell N.R."/>
            <person name="Henkel C.V."/>
            <person name="Heimberg A.M."/>
            <person name="Jansen H.J."/>
            <person name="McCleary R.J."/>
            <person name="Kerkkamp H.M."/>
            <person name="Vos R.A."/>
            <person name="Guerreiro I."/>
            <person name="Calvete J.J."/>
            <person name="Wuster W."/>
            <person name="Woods A.E."/>
            <person name="Logan J.M."/>
            <person name="Harrison R.A."/>
            <person name="Castoe T.A."/>
            <person name="de Koning A.P."/>
            <person name="Pollock D.D."/>
            <person name="Yandell M."/>
            <person name="Calderon D."/>
            <person name="Renjifo C."/>
            <person name="Currier R.B."/>
            <person name="Salgado D."/>
            <person name="Pla D."/>
            <person name="Sanz L."/>
            <person name="Hyder A.S."/>
            <person name="Ribeiro J.M."/>
            <person name="Arntzen J.W."/>
            <person name="van den Thillart G.E."/>
            <person name="Boetzer M."/>
            <person name="Pirovano W."/>
            <person name="Dirks R.P."/>
            <person name="Spaink H.P."/>
            <person name="Duboule D."/>
            <person name="McGlinn E."/>
            <person name="Kini R.M."/>
            <person name="Richardson M.K."/>
        </authorList>
    </citation>
    <scope>NUCLEOTIDE SEQUENCE</scope>
    <source>
        <tissue evidence="9">Blood</tissue>
    </source>
</reference>
<dbReference type="AlphaFoldDB" id="V8P2L8"/>
<dbReference type="Gene3D" id="3.90.45.10">
    <property type="entry name" value="Peptide deformylase"/>
    <property type="match status" value="1"/>
</dbReference>
<evidence type="ECO:0000313" key="10">
    <source>
        <dbReference type="Proteomes" id="UP000018936"/>
    </source>
</evidence>
<name>V8P2L8_OPHHA</name>
<organism evidence="9 10">
    <name type="scientific">Ophiophagus hannah</name>
    <name type="common">King cobra</name>
    <name type="synonym">Naja hannah</name>
    <dbReference type="NCBI Taxonomy" id="8665"/>
    <lineage>
        <taxon>Eukaryota</taxon>
        <taxon>Metazoa</taxon>
        <taxon>Chordata</taxon>
        <taxon>Craniata</taxon>
        <taxon>Vertebrata</taxon>
        <taxon>Euteleostomi</taxon>
        <taxon>Lepidosauria</taxon>
        <taxon>Squamata</taxon>
        <taxon>Bifurcata</taxon>
        <taxon>Unidentata</taxon>
        <taxon>Episquamata</taxon>
        <taxon>Toxicofera</taxon>
        <taxon>Serpentes</taxon>
        <taxon>Colubroidea</taxon>
        <taxon>Elapidae</taxon>
        <taxon>Elapinae</taxon>
        <taxon>Ophiophagus</taxon>
    </lineage>
</organism>
<dbReference type="GO" id="GO:0046872">
    <property type="term" value="F:metal ion binding"/>
    <property type="evidence" value="ECO:0007669"/>
    <property type="project" value="UniProtKB-KW"/>
</dbReference>
<evidence type="ECO:0000256" key="7">
    <source>
        <dbReference type="RuleBase" id="RU362111"/>
    </source>
</evidence>
<evidence type="ECO:0000256" key="5">
    <source>
        <dbReference type="ARBA" id="ARBA00022917"/>
    </source>
</evidence>
<dbReference type="OrthoDB" id="276063at2759"/>
<feature type="non-terminal residue" evidence="9">
    <location>
        <position position="1"/>
    </location>
</feature>
<gene>
    <name evidence="9" type="primary">PDF</name>
    <name evidence="9" type="ORF">L345_06045</name>
</gene>
<evidence type="ECO:0000313" key="9">
    <source>
        <dbReference type="EMBL" id="ETE68188.1"/>
    </source>
</evidence>
<accession>V8P2L8</accession>
<dbReference type="PANTHER" id="PTHR10458:SF2">
    <property type="entry name" value="PEPTIDE DEFORMYLASE, MITOCHONDRIAL"/>
    <property type="match status" value="1"/>
</dbReference>
<comment type="catalytic activity">
    <reaction evidence="7">
        <text>N-terminal N-formyl-L-methionyl-[peptide] + H2O = N-terminal L-methionyl-[peptide] + formate</text>
        <dbReference type="Rhea" id="RHEA:24420"/>
        <dbReference type="Rhea" id="RHEA-COMP:10639"/>
        <dbReference type="Rhea" id="RHEA-COMP:10640"/>
        <dbReference type="ChEBI" id="CHEBI:15377"/>
        <dbReference type="ChEBI" id="CHEBI:15740"/>
        <dbReference type="ChEBI" id="CHEBI:49298"/>
        <dbReference type="ChEBI" id="CHEBI:64731"/>
        <dbReference type="EC" id="3.5.1.88"/>
    </reaction>
</comment>
<feature type="region of interest" description="Disordered" evidence="8">
    <location>
        <begin position="1"/>
        <end position="38"/>
    </location>
</feature>
<evidence type="ECO:0000256" key="2">
    <source>
        <dbReference type="ARBA" id="ARBA00012175"/>
    </source>
</evidence>
<keyword evidence="3 7" id="KW-0479">Metal-binding</keyword>
<evidence type="ECO:0000256" key="8">
    <source>
        <dbReference type="SAM" id="MobiDB-lite"/>
    </source>
</evidence>
<comment type="similarity">
    <text evidence="1 7">Belongs to the polypeptide deformylase family.</text>
</comment>
<dbReference type="SUPFAM" id="SSF56420">
    <property type="entry name" value="Peptide deformylase"/>
    <property type="match status" value="1"/>
</dbReference>
<protein>
    <recommendedName>
        <fullName evidence="2 7">Peptide deformylase</fullName>
        <ecNumber evidence="2 7">3.5.1.88</ecNumber>
    </recommendedName>
</protein>
<evidence type="ECO:0000256" key="1">
    <source>
        <dbReference type="ARBA" id="ARBA00010759"/>
    </source>
</evidence>
<dbReference type="EMBL" id="AZIM01001080">
    <property type="protein sequence ID" value="ETE68188.1"/>
    <property type="molecule type" value="Genomic_DNA"/>
</dbReference>
<dbReference type="Pfam" id="PF01327">
    <property type="entry name" value="Pep_deformylase"/>
    <property type="match status" value="1"/>
</dbReference>
<dbReference type="InterPro" id="IPR036821">
    <property type="entry name" value="Peptide_deformylase_sf"/>
</dbReference>
<dbReference type="PANTHER" id="PTHR10458">
    <property type="entry name" value="PEPTIDE DEFORMYLASE"/>
    <property type="match status" value="1"/>
</dbReference>
<evidence type="ECO:0000256" key="3">
    <source>
        <dbReference type="ARBA" id="ARBA00022723"/>
    </source>
</evidence>
<dbReference type="EC" id="3.5.1.88" evidence="2 7"/>
<dbReference type="GO" id="GO:0006412">
    <property type="term" value="P:translation"/>
    <property type="evidence" value="ECO:0007669"/>
    <property type="project" value="UniProtKB-KW"/>
</dbReference>
<keyword evidence="10" id="KW-1185">Reference proteome</keyword>
<dbReference type="GO" id="GO:0005739">
    <property type="term" value="C:mitochondrion"/>
    <property type="evidence" value="ECO:0007669"/>
    <property type="project" value="TreeGrafter"/>
</dbReference>
<evidence type="ECO:0000256" key="6">
    <source>
        <dbReference type="ARBA" id="ARBA00037114"/>
    </source>
</evidence>
<proteinExistence type="inferred from homology"/>
<keyword evidence="5 7" id="KW-0648">Protein biosynthesis</keyword>
<dbReference type="Proteomes" id="UP000018936">
    <property type="component" value="Unassembled WGS sequence"/>
</dbReference>
<sequence length="86" mass="9339">MGVEVSGEEGARPGGRWGRGALLAPGIPKQAPPGRLNEAGEQTAWQARGFAARIVQHEMDHLKGILYVDKMESGSFTCLHWAKVNR</sequence>
<evidence type="ECO:0000256" key="4">
    <source>
        <dbReference type="ARBA" id="ARBA00022801"/>
    </source>
</evidence>
<comment type="caution">
    <text evidence="9">The sequence shown here is derived from an EMBL/GenBank/DDBJ whole genome shotgun (WGS) entry which is preliminary data.</text>
</comment>
<dbReference type="GO" id="GO:0042586">
    <property type="term" value="F:peptide deformylase activity"/>
    <property type="evidence" value="ECO:0007669"/>
    <property type="project" value="UniProtKB-EC"/>
</dbReference>
<dbReference type="InterPro" id="IPR023635">
    <property type="entry name" value="Peptide_deformylase"/>
</dbReference>
<comment type="function">
    <text evidence="6 7">Removes the formyl group from the N-terminal Met of newly synthesized proteins.</text>
</comment>
<keyword evidence="4 7" id="KW-0378">Hydrolase</keyword>